<dbReference type="AlphaFoldDB" id="A0A1G8GLA5"/>
<dbReference type="InterPro" id="IPR014555">
    <property type="entry name" value="RecF-like"/>
</dbReference>
<dbReference type="GO" id="GO:0005524">
    <property type="term" value="F:ATP binding"/>
    <property type="evidence" value="ECO:0007669"/>
    <property type="project" value="InterPro"/>
</dbReference>
<keyword evidence="1" id="KW-0227">DNA damage</keyword>
<organism evidence="3 4">
    <name type="scientific">Agrococcus jejuensis</name>
    <dbReference type="NCBI Taxonomy" id="399736"/>
    <lineage>
        <taxon>Bacteria</taxon>
        <taxon>Bacillati</taxon>
        <taxon>Actinomycetota</taxon>
        <taxon>Actinomycetes</taxon>
        <taxon>Micrococcales</taxon>
        <taxon>Microbacteriaceae</taxon>
        <taxon>Agrococcus</taxon>
    </lineage>
</organism>
<feature type="domain" description="ATPase AAA-type core" evidence="2">
    <location>
        <begin position="23"/>
        <end position="342"/>
    </location>
</feature>
<dbReference type="InterPro" id="IPR027417">
    <property type="entry name" value="P-loop_NTPase"/>
</dbReference>
<protein>
    <submittedName>
        <fullName evidence="3">Predicted ATPase</fullName>
    </submittedName>
</protein>
<dbReference type="CDD" id="cd00267">
    <property type="entry name" value="ABC_ATPase"/>
    <property type="match status" value="1"/>
</dbReference>
<keyword evidence="1" id="KW-0742">SOS response</keyword>
<dbReference type="SUPFAM" id="SSF52540">
    <property type="entry name" value="P-loop containing nucleoside triphosphate hydrolases"/>
    <property type="match status" value="1"/>
</dbReference>
<name>A0A1G8GLA5_9MICO</name>
<reference evidence="4" key="1">
    <citation type="submission" date="2016-10" db="EMBL/GenBank/DDBJ databases">
        <authorList>
            <person name="Varghese N."/>
            <person name="Submissions S."/>
        </authorList>
    </citation>
    <scope>NUCLEOTIDE SEQUENCE [LARGE SCALE GENOMIC DNA]</scope>
    <source>
        <strain evidence="4">DSM 22002</strain>
    </source>
</reference>
<dbReference type="PIRSF" id="PIRSF029347">
    <property type="entry name" value="RecF"/>
    <property type="match status" value="1"/>
</dbReference>
<sequence length="379" mass="40831">MIRRLAIDGYRSIRSLVVDLGDLTVVTGANGSGKSNLYRALRLLADCGEGRIIGSLAAVGGMDAVRWAGPEQGSSRGRAVQGTVRSGPVALRLGVATDELGYAIDLGIPVAARSAFDLDPEIKQEHVFAGLDPRPAGVLVERVRGLARMRGDDGWQQLATNMHPWASVLDELAGHEEAAELAGTRRMLRGWRFHDALRTDRSAPARQTQVATRAVRLDDDGANLAAVLQTAIEAGWDREVHAAIDRAFPGSRLRLPMADGRMSVSLEQPGLLRPLAAPELSDGTLQYLLLVAALLSAEKPSLVVLNEPERSLHVDLVEPLAALVRQAAEATQVVVVTHQQRLADALGGTRVELEKHDGETLVAGREGPLDRPAWHWPKR</sequence>
<evidence type="ECO:0000259" key="2">
    <source>
        <dbReference type="Pfam" id="PF13304"/>
    </source>
</evidence>
<evidence type="ECO:0000313" key="4">
    <source>
        <dbReference type="Proteomes" id="UP000198822"/>
    </source>
</evidence>
<dbReference type="OrthoDB" id="104167at2"/>
<proteinExistence type="predicted"/>
<gene>
    <name evidence="3" type="ORF">SAMN04489720_2979</name>
</gene>
<dbReference type="PANTHER" id="PTHR32182:SF25">
    <property type="entry name" value="SLR1056 PROTEIN"/>
    <property type="match status" value="1"/>
</dbReference>
<dbReference type="GO" id="GO:0009432">
    <property type="term" value="P:SOS response"/>
    <property type="evidence" value="ECO:0007669"/>
    <property type="project" value="UniProtKB-KW"/>
</dbReference>
<keyword evidence="4" id="KW-1185">Reference proteome</keyword>
<dbReference type="EMBL" id="LT629695">
    <property type="protein sequence ID" value="SDH95077.1"/>
    <property type="molecule type" value="Genomic_DNA"/>
</dbReference>
<evidence type="ECO:0000256" key="1">
    <source>
        <dbReference type="ARBA" id="ARBA00023236"/>
    </source>
</evidence>
<dbReference type="RefSeq" id="WP_092506286.1">
    <property type="nucleotide sequence ID" value="NZ_LT629695.1"/>
</dbReference>
<dbReference type="PANTHER" id="PTHR32182">
    <property type="entry name" value="DNA REPLICATION AND REPAIR PROTEIN RECF"/>
    <property type="match status" value="1"/>
</dbReference>
<dbReference type="InterPro" id="IPR003959">
    <property type="entry name" value="ATPase_AAA_core"/>
</dbReference>
<dbReference type="Gene3D" id="3.40.50.300">
    <property type="entry name" value="P-loop containing nucleotide triphosphate hydrolases"/>
    <property type="match status" value="2"/>
</dbReference>
<dbReference type="STRING" id="399736.SAMN04489720_2979"/>
<dbReference type="GO" id="GO:0006302">
    <property type="term" value="P:double-strand break repair"/>
    <property type="evidence" value="ECO:0007669"/>
    <property type="project" value="TreeGrafter"/>
</dbReference>
<dbReference type="Proteomes" id="UP000198822">
    <property type="component" value="Chromosome I"/>
</dbReference>
<dbReference type="Pfam" id="PF13304">
    <property type="entry name" value="AAA_21"/>
    <property type="match status" value="1"/>
</dbReference>
<dbReference type="GO" id="GO:0000731">
    <property type="term" value="P:DNA synthesis involved in DNA repair"/>
    <property type="evidence" value="ECO:0007669"/>
    <property type="project" value="TreeGrafter"/>
</dbReference>
<evidence type="ECO:0000313" key="3">
    <source>
        <dbReference type="EMBL" id="SDH95077.1"/>
    </source>
</evidence>
<accession>A0A1G8GLA5</accession>
<dbReference type="FunFam" id="3.40.50.300:FF:002708">
    <property type="entry name" value="FeS assembly ATPase SufC"/>
    <property type="match status" value="1"/>
</dbReference>
<dbReference type="GO" id="GO:0016887">
    <property type="term" value="F:ATP hydrolysis activity"/>
    <property type="evidence" value="ECO:0007669"/>
    <property type="project" value="InterPro"/>
</dbReference>